<evidence type="ECO:0000313" key="7">
    <source>
        <dbReference type="Proteomes" id="UP001196068"/>
    </source>
</evidence>
<name>A0AAF1KSR4_9PROT</name>
<gene>
    <name evidence="6" type="ORF">GXW79_07615</name>
</gene>
<keyword evidence="4 5" id="KW-0472">Membrane</keyword>
<feature type="transmembrane region" description="Helical" evidence="5">
    <location>
        <begin position="103"/>
        <end position="129"/>
    </location>
</feature>
<feature type="transmembrane region" description="Helical" evidence="5">
    <location>
        <begin position="77"/>
        <end position="96"/>
    </location>
</feature>
<keyword evidence="7" id="KW-1185">Reference proteome</keyword>
<dbReference type="InterPro" id="IPR001129">
    <property type="entry name" value="Membr-assoc_MAPEG"/>
</dbReference>
<keyword evidence="3 5" id="KW-1133">Transmembrane helix</keyword>
<evidence type="ECO:0000256" key="4">
    <source>
        <dbReference type="ARBA" id="ARBA00023136"/>
    </source>
</evidence>
<reference evidence="6" key="2">
    <citation type="journal article" date="2021" name="Syst. Appl. Microbiol.">
        <title>Roseomonas hellenica sp. nov., isolated from roots of wild-growing Alkanna tinctoria.</title>
        <authorList>
            <person name="Rat A."/>
            <person name="Naranjo H.D."/>
            <person name="Lebbe L."/>
            <person name="Cnockaert M."/>
            <person name="Krigas N."/>
            <person name="Grigoriadou K."/>
            <person name="Maloupa E."/>
            <person name="Willems A."/>
        </authorList>
    </citation>
    <scope>NUCLEOTIDE SEQUENCE</scope>
    <source>
        <strain evidence="6">LMG 28251</strain>
    </source>
</reference>
<organism evidence="6 7">
    <name type="scientific">Plastoroseomonas arctica</name>
    <dbReference type="NCBI Taxonomy" id="1509237"/>
    <lineage>
        <taxon>Bacteria</taxon>
        <taxon>Pseudomonadati</taxon>
        <taxon>Pseudomonadota</taxon>
        <taxon>Alphaproteobacteria</taxon>
        <taxon>Acetobacterales</taxon>
        <taxon>Acetobacteraceae</taxon>
        <taxon>Plastoroseomonas</taxon>
    </lineage>
</organism>
<comment type="subcellular location">
    <subcellularLocation>
        <location evidence="1">Membrane</location>
    </subcellularLocation>
</comment>
<dbReference type="GO" id="GO:0016020">
    <property type="term" value="C:membrane"/>
    <property type="evidence" value="ECO:0007669"/>
    <property type="project" value="UniProtKB-SubCell"/>
</dbReference>
<dbReference type="Pfam" id="PF01124">
    <property type="entry name" value="MAPEG"/>
    <property type="match status" value="1"/>
</dbReference>
<sequence>MIEPRTTALYAALLGILFLAISLRVIAARRDAKIAVGTGEDRRLLRASRAHGNFAEYVPLILLLIALAETTGTPRPVIHAIGLATLIGRAVHAYGIRREPERFVFRVTGMALTFTALSVAVLAALWGALF</sequence>
<comment type="caution">
    <text evidence="6">The sequence shown here is derived from an EMBL/GenBank/DDBJ whole genome shotgun (WGS) entry which is preliminary data.</text>
</comment>
<dbReference type="PANTHER" id="PTHR35814:SF1">
    <property type="entry name" value="GLUTATHIONE S-TRANSFERASE-RELATED"/>
    <property type="match status" value="1"/>
</dbReference>
<feature type="transmembrane region" description="Helical" evidence="5">
    <location>
        <begin position="54"/>
        <end position="71"/>
    </location>
</feature>
<dbReference type="Proteomes" id="UP001196068">
    <property type="component" value="Unassembled WGS sequence"/>
</dbReference>
<dbReference type="InterPro" id="IPR023352">
    <property type="entry name" value="MAPEG-like_dom_sf"/>
</dbReference>
<dbReference type="SUPFAM" id="SSF161084">
    <property type="entry name" value="MAPEG domain-like"/>
    <property type="match status" value="1"/>
</dbReference>
<evidence type="ECO:0000256" key="2">
    <source>
        <dbReference type="ARBA" id="ARBA00022692"/>
    </source>
</evidence>
<feature type="transmembrane region" description="Helical" evidence="5">
    <location>
        <begin position="6"/>
        <end position="27"/>
    </location>
</feature>
<evidence type="ECO:0000256" key="3">
    <source>
        <dbReference type="ARBA" id="ARBA00022989"/>
    </source>
</evidence>
<proteinExistence type="predicted"/>
<dbReference type="Gene3D" id="1.20.120.550">
    <property type="entry name" value="Membrane associated eicosanoid/glutathione metabolism-like domain"/>
    <property type="match status" value="1"/>
</dbReference>
<accession>A0AAF1KSR4</accession>
<dbReference type="EMBL" id="JAAEDH010000006">
    <property type="protein sequence ID" value="MBR0654942.1"/>
    <property type="molecule type" value="Genomic_DNA"/>
</dbReference>
<dbReference type="PANTHER" id="PTHR35814">
    <property type="match status" value="1"/>
</dbReference>
<evidence type="ECO:0000256" key="1">
    <source>
        <dbReference type="ARBA" id="ARBA00004370"/>
    </source>
</evidence>
<dbReference type="AlphaFoldDB" id="A0AAF1KSR4"/>
<evidence type="ECO:0000313" key="6">
    <source>
        <dbReference type="EMBL" id="MBR0654942.1"/>
    </source>
</evidence>
<reference evidence="6" key="1">
    <citation type="submission" date="2020-01" db="EMBL/GenBank/DDBJ databases">
        <authorList>
            <person name="Rat A."/>
        </authorList>
    </citation>
    <scope>NUCLEOTIDE SEQUENCE</scope>
    <source>
        <strain evidence="6">LMG 28251</strain>
    </source>
</reference>
<protein>
    <submittedName>
        <fullName evidence="6">Glutathione metabolism protein</fullName>
    </submittedName>
</protein>
<dbReference type="RefSeq" id="WP_211873754.1">
    <property type="nucleotide sequence ID" value="NZ_JAAEDH010000006.1"/>
</dbReference>
<evidence type="ECO:0000256" key="5">
    <source>
        <dbReference type="SAM" id="Phobius"/>
    </source>
</evidence>
<keyword evidence="2 5" id="KW-0812">Transmembrane</keyword>